<dbReference type="Pfam" id="PF26215">
    <property type="entry name" value="HTH_animal"/>
    <property type="match status" value="1"/>
</dbReference>
<evidence type="ECO:0000313" key="2">
    <source>
        <dbReference type="EMBL" id="KYN11463.1"/>
    </source>
</evidence>
<feature type="domain" description="Helix-turn-helix" evidence="1">
    <location>
        <begin position="61"/>
        <end position="120"/>
    </location>
</feature>
<dbReference type="PANTHER" id="PTHR21301:SF10">
    <property type="entry name" value="REVERSE TRANSCRIPTASE DOMAIN-CONTAINING PROTEIN"/>
    <property type="match status" value="1"/>
</dbReference>
<dbReference type="InterPro" id="IPR058912">
    <property type="entry name" value="HTH_animal"/>
</dbReference>
<sequence length="243" mass="28671">MIAPKDKISKILKVFNEQHNRLKFTTEHEENHRLNFLDLSVINKDNKIILDWFHKKTFSGRYLSYFSNHPTCHKIGMIFSLVDRTILLCNPIFFKKNIELIIQILKDNGYPIDFIFDSIRINVRILNNCINKRIKALACKKTTLDKSINGMKLRQLMVFPYVKTISNKISRSVNKSNNMTGYRCTNKLNRFIKVYKDRNQHDKNNNVIYKINCNNCDAFYVGQTKRQLQTSIKDVLRLQLCST</sequence>
<name>A0A151IVA4_9HYME</name>
<gene>
    <name evidence="2" type="ORF">ALC57_16381</name>
</gene>
<evidence type="ECO:0000313" key="3">
    <source>
        <dbReference type="Proteomes" id="UP000078492"/>
    </source>
</evidence>
<dbReference type="PANTHER" id="PTHR21301">
    <property type="entry name" value="REVERSE TRANSCRIPTASE"/>
    <property type="match status" value="1"/>
</dbReference>
<dbReference type="AlphaFoldDB" id="A0A151IVA4"/>
<accession>A0A151IVA4</accession>
<dbReference type="Proteomes" id="UP000078492">
    <property type="component" value="Unassembled WGS sequence"/>
</dbReference>
<protein>
    <recommendedName>
        <fullName evidence="1">Helix-turn-helix domain-containing protein</fullName>
    </recommendedName>
</protein>
<organism evidence="2 3">
    <name type="scientific">Trachymyrmex cornetzi</name>
    <dbReference type="NCBI Taxonomy" id="471704"/>
    <lineage>
        <taxon>Eukaryota</taxon>
        <taxon>Metazoa</taxon>
        <taxon>Ecdysozoa</taxon>
        <taxon>Arthropoda</taxon>
        <taxon>Hexapoda</taxon>
        <taxon>Insecta</taxon>
        <taxon>Pterygota</taxon>
        <taxon>Neoptera</taxon>
        <taxon>Endopterygota</taxon>
        <taxon>Hymenoptera</taxon>
        <taxon>Apocrita</taxon>
        <taxon>Aculeata</taxon>
        <taxon>Formicoidea</taxon>
        <taxon>Formicidae</taxon>
        <taxon>Myrmicinae</taxon>
        <taxon>Trachymyrmex</taxon>
    </lineage>
</organism>
<reference evidence="2 3" key="1">
    <citation type="submission" date="2015-09" db="EMBL/GenBank/DDBJ databases">
        <title>Trachymyrmex cornetzi WGS genome.</title>
        <authorList>
            <person name="Nygaard S."/>
            <person name="Hu H."/>
            <person name="Boomsma J."/>
            <person name="Zhang G."/>
        </authorList>
    </citation>
    <scope>NUCLEOTIDE SEQUENCE [LARGE SCALE GENOMIC DNA]</scope>
    <source>
        <strain evidence="2">Tcor2-1</strain>
        <tissue evidence="2">Whole body</tissue>
    </source>
</reference>
<evidence type="ECO:0000259" key="1">
    <source>
        <dbReference type="Pfam" id="PF26215"/>
    </source>
</evidence>
<proteinExistence type="predicted"/>
<dbReference type="STRING" id="471704.A0A151IVA4"/>
<dbReference type="EMBL" id="KQ980913">
    <property type="protein sequence ID" value="KYN11463.1"/>
    <property type="molecule type" value="Genomic_DNA"/>
</dbReference>
<keyword evidence="3" id="KW-1185">Reference proteome</keyword>